<evidence type="ECO:0000313" key="20">
    <source>
        <dbReference type="Ensembl" id="ENSSFOP00015066557.1"/>
    </source>
</evidence>
<comment type="similarity">
    <text evidence="4">Belongs to the poly(A) polymerase family.</text>
</comment>
<dbReference type="Gene3D" id="3.30.70.590">
    <property type="entry name" value="Poly(A) polymerase predicted RNA binding domain"/>
    <property type="match status" value="1"/>
</dbReference>
<evidence type="ECO:0000256" key="13">
    <source>
        <dbReference type="ARBA" id="ARBA00023211"/>
    </source>
</evidence>
<dbReference type="InterPro" id="IPR011068">
    <property type="entry name" value="NuclTrfase_I-like_C"/>
</dbReference>
<dbReference type="Gene3D" id="1.10.1410.10">
    <property type="match status" value="1"/>
</dbReference>
<accession>A0A8C9VWH5</accession>
<evidence type="ECO:0000256" key="6">
    <source>
        <dbReference type="ARBA" id="ARBA00022664"/>
    </source>
</evidence>
<dbReference type="InterPro" id="IPR007012">
    <property type="entry name" value="PolA_pol_cen_dom"/>
</dbReference>
<comment type="subcellular location">
    <subcellularLocation>
        <location evidence="3">Nucleus</location>
    </subcellularLocation>
</comment>
<dbReference type="FunFam" id="1.10.1410.10:FF:000001">
    <property type="entry name" value="Putative poly(A) polymerase gamma"/>
    <property type="match status" value="1"/>
</dbReference>
<dbReference type="Gene3D" id="3.30.460.10">
    <property type="entry name" value="Beta Polymerase, domain 2"/>
    <property type="match status" value="1"/>
</dbReference>
<evidence type="ECO:0000256" key="12">
    <source>
        <dbReference type="ARBA" id="ARBA00022884"/>
    </source>
</evidence>
<evidence type="ECO:0000256" key="5">
    <source>
        <dbReference type="ARBA" id="ARBA00012388"/>
    </source>
</evidence>
<evidence type="ECO:0000313" key="21">
    <source>
        <dbReference type="Proteomes" id="UP000694397"/>
    </source>
</evidence>
<dbReference type="PANTHER" id="PTHR10682">
    <property type="entry name" value="POLY A POLYMERASE"/>
    <property type="match status" value="1"/>
</dbReference>
<dbReference type="GeneTree" id="ENSGT00940000156467"/>
<evidence type="ECO:0000256" key="11">
    <source>
        <dbReference type="ARBA" id="ARBA00022842"/>
    </source>
</evidence>
<dbReference type="CDD" id="cd05402">
    <property type="entry name" value="NT_PAP_TUTase"/>
    <property type="match status" value="1"/>
</dbReference>
<dbReference type="GO" id="GO:1990817">
    <property type="term" value="F:poly(A) RNA polymerase activity"/>
    <property type="evidence" value="ECO:0007669"/>
    <property type="project" value="UniProtKB-EC"/>
</dbReference>
<reference evidence="20 21" key="1">
    <citation type="submission" date="2019-04" db="EMBL/GenBank/DDBJ databases">
        <authorList>
            <consortium name="Wellcome Sanger Institute Data Sharing"/>
        </authorList>
    </citation>
    <scope>NUCLEOTIDE SEQUENCE [LARGE SCALE GENOMIC DNA]</scope>
</reference>
<keyword evidence="11" id="KW-0460">Magnesium</keyword>
<dbReference type="SUPFAM" id="SSF81631">
    <property type="entry name" value="PAP/OAS1 substrate-binding domain"/>
    <property type="match status" value="1"/>
</dbReference>
<keyword evidence="6" id="KW-0507">mRNA processing</keyword>
<feature type="compositionally biased region" description="Basic and acidic residues" evidence="16">
    <location>
        <begin position="708"/>
        <end position="717"/>
    </location>
</feature>
<comment type="catalytic activity">
    <reaction evidence="15">
        <text>RNA(n) + ATP = RNA(n)-3'-adenine ribonucleotide + diphosphate</text>
        <dbReference type="Rhea" id="RHEA:11332"/>
        <dbReference type="Rhea" id="RHEA-COMP:14527"/>
        <dbReference type="Rhea" id="RHEA-COMP:17347"/>
        <dbReference type="ChEBI" id="CHEBI:30616"/>
        <dbReference type="ChEBI" id="CHEBI:33019"/>
        <dbReference type="ChEBI" id="CHEBI:140395"/>
        <dbReference type="ChEBI" id="CHEBI:173115"/>
        <dbReference type="EC" id="2.7.7.19"/>
    </reaction>
</comment>
<keyword evidence="13" id="KW-0464">Manganese</keyword>
<proteinExistence type="inferred from homology"/>
<evidence type="ECO:0000256" key="8">
    <source>
        <dbReference type="ARBA" id="ARBA00022723"/>
    </source>
</evidence>
<dbReference type="InterPro" id="IPR043519">
    <property type="entry name" value="NT_sf"/>
</dbReference>
<dbReference type="PANTHER" id="PTHR10682:SF6">
    <property type="entry name" value="POLY(A) POLYMERASE GAMMA"/>
    <property type="match status" value="1"/>
</dbReference>
<dbReference type="AlphaFoldDB" id="A0A8C9VWH5"/>
<evidence type="ECO:0000256" key="4">
    <source>
        <dbReference type="ARBA" id="ARBA00010912"/>
    </source>
</evidence>
<dbReference type="InterPro" id="IPR048840">
    <property type="entry name" value="PolA_pol_NTPase"/>
</dbReference>
<evidence type="ECO:0000256" key="15">
    <source>
        <dbReference type="ARBA" id="ARBA00048830"/>
    </source>
</evidence>
<dbReference type="GO" id="GO:0006397">
    <property type="term" value="P:mRNA processing"/>
    <property type="evidence" value="ECO:0007669"/>
    <property type="project" value="UniProtKB-KW"/>
</dbReference>
<dbReference type="OrthoDB" id="412748at2759"/>
<evidence type="ECO:0000256" key="3">
    <source>
        <dbReference type="ARBA" id="ARBA00004123"/>
    </source>
</evidence>
<feature type="compositionally biased region" description="Basic and acidic residues" evidence="16">
    <location>
        <begin position="512"/>
        <end position="524"/>
    </location>
</feature>
<evidence type="ECO:0000256" key="2">
    <source>
        <dbReference type="ARBA" id="ARBA00001946"/>
    </source>
</evidence>
<evidence type="ECO:0000256" key="9">
    <source>
        <dbReference type="ARBA" id="ARBA00022741"/>
    </source>
</evidence>
<dbReference type="FunFam" id="3.30.460.10:FF:000002">
    <property type="entry name" value="Poly(A) polymerase alpha, putative"/>
    <property type="match status" value="1"/>
</dbReference>
<comment type="cofactor">
    <cofactor evidence="2">
        <name>Mg(2+)</name>
        <dbReference type="ChEBI" id="CHEBI:18420"/>
    </cofactor>
</comment>
<dbReference type="Pfam" id="PF04928">
    <property type="entry name" value="PAP_central"/>
    <property type="match status" value="1"/>
</dbReference>
<dbReference type="GO" id="GO:0005634">
    <property type="term" value="C:nucleus"/>
    <property type="evidence" value="ECO:0007669"/>
    <property type="project" value="UniProtKB-SubCell"/>
</dbReference>
<evidence type="ECO:0000259" key="19">
    <source>
        <dbReference type="Pfam" id="PF20750"/>
    </source>
</evidence>
<dbReference type="SUPFAM" id="SSF55003">
    <property type="entry name" value="PAP/Archaeal CCA-adding enzyme, C-terminal domain"/>
    <property type="match status" value="1"/>
</dbReference>
<sequence>DTPFRRSGANTHGGQQPQKHYGVTSPISLAYPKESDHIYTQKLIEAMKPFGVFEDEDEQNHRLAVLGKLNALVKEWIAEISEEKDIPPSAIGSVGGKIFTFGSYRLGVHTKGADIDALCVAPRHVQREDFFQSFFEKLKKHEEIKDLLAVEDAFVPVIKFKFDGIEIDLLFARLALQSIPENLDLRGDSLLRNLDIRCIRSLNGCRVTDEILSLVPNKENFRLTLRAIKLWAKRRGIYSNMLGFLGGVSWAMLVARTCQLYPNAVAATLVHKFFLVFSKWEWPNAVLLKQPEESNLNLPVWDPRVNPSDRYHLMPIITPAYPQQNSTYNVSTSTRTIMSEEFKTGLSVTDEILRGKAEWPKLFEPPRFFQKYKHYIVLAASASTEENHLEWIGLVESKIRVLIGNLERNEYITLAHVNPQSFPGLKENRTENEFVSMWFIGIIFKKAENAESVNIDLTQDIQAFTDTVYRQANNVSMLKEGMKIEATHVKKRQLHEYLPPDVLQKKKKVRAEKKSVLDSSRDTDCGTPFSSPTPVNRPVPLLTSCGPDVLPVAHTAIPLLFQVLTYVSSPPSIISSPKTTGPLFDSPPVPRTSCPGTEQQGMSIPVIGTSENTCASLSCLKKMFPFFISLTHFFFLSSEPMAPPPVLAAQLSPGSTIPTMLGRNMPHATSPSSKALLANGPSSTDSINSSAPKRPCSPSPDSSPKRLKGPDKVRPPA</sequence>
<dbReference type="GO" id="GO:0046872">
    <property type="term" value="F:metal ion binding"/>
    <property type="evidence" value="ECO:0007669"/>
    <property type="project" value="UniProtKB-KW"/>
</dbReference>
<dbReference type="GO" id="GO:0031123">
    <property type="term" value="P:RNA 3'-end processing"/>
    <property type="evidence" value="ECO:0007669"/>
    <property type="project" value="InterPro"/>
</dbReference>
<feature type="region of interest" description="Disordered" evidence="16">
    <location>
        <begin position="509"/>
        <end position="532"/>
    </location>
</feature>
<keyword evidence="10" id="KW-0067">ATP-binding</keyword>
<feature type="domain" description="Poly(A) polymerase RNA-binding" evidence="17">
    <location>
        <begin position="368"/>
        <end position="434"/>
    </location>
</feature>
<name>A0A8C9VWH5_SCLFO</name>
<comment type="cofactor">
    <cofactor evidence="1">
        <name>Mn(2+)</name>
        <dbReference type="ChEBI" id="CHEBI:29035"/>
    </cofactor>
</comment>
<dbReference type="Ensembl" id="ENSSFOT00015064088.1">
    <property type="protein sequence ID" value="ENSSFOP00015066557.1"/>
    <property type="gene ID" value="ENSSFOG00015002383.2"/>
</dbReference>
<dbReference type="Pfam" id="PF04926">
    <property type="entry name" value="PAP_RNA-bind"/>
    <property type="match status" value="1"/>
</dbReference>
<evidence type="ECO:0000259" key="17">
    <source>
        <dbReference type="Pfam" id="PF04926"/>
    </source>
</evidence>
<keyword evidence="8" id="KW-0479">Metal-binding</keyword>
<evidence type="ECO:0000256" key="10">
    <source>
        <dbReference type="ARBA" id="ARBA00022840"/>
    </source>
</evidence>
<feature type="domain" description="Poly(A) polymerase nucleotidyltransferase" evidence="19">
    <location>
        <begin position="22"/>
        <end position="215"/>
    </location>
</feature>
<evidence type="ECO:0000256" key="7">
    <source>
        <dbReference type="ARBA" id="ARBA00022679"/>
    </source>
</evidence>
<evidence type="ECO:0000256" key="14">
    <source>
        <dbReference type="ARBA" id="ARBA00023242"/>
    </source>
</evidence>
<reference evidence="20" key="3">
    <citation type="submission" date="2025-09" db="UniProtKB">
        <authorList>
            <consortium name="Ensembl"/>
        </authorList>
    </citation>
    <scope>IDENTIFICATION</scope>
</reference>
<evidence type="ECO:0000256" key="16">
    <source>
        <dbReference type="SAM" id="MobiDB-lite"/>
    </source>
</evidence>
<dbReference type="EC" id="2.7.7.19" evidence="5"/>
<gene>
    <name evidence="20" type="primary">PAPOLG</name>
    <name evidence="20" type="synonym">papolg</name>
</gene>
<keyword evidence="7" id="KW-0808">Transferase</keyword>
<dbReference type="SUPFAM" id="SSF81301">
    <property type="entry name" value="Nucleotidyltransferase"/>
    <property type="match status" value="1"/>
</dbReference>
<dbReference type="InterPro" id="IPR007010">
    <property type="entry name" value="PolA_pol_RNA-bd_dom"/>
</dbReference>
<dbReference type="GO" id="GO:0003723">
    <property type="term" value="F:RNA binding"/>
    <property type="evidence" value="ECO:0007669"/>
    <property type="project" value="UniProtKB-KW"/>
</dbReference>
<feature type="region of interest" description="Disordered" evidence="16">
    <location>
        <begin position="1"/>
        <end position="23"/>
    </location>
</feature>
<feature type="compositionally biased region" description="Polar residues" evidence="16">
    <location>
        <begin position="680"/>
        <end position="691"/>
    </location>
</feature>
<organism evidence="20 21">
    <name type="scientific">Scleropages formosus</name>
    <name type="common">Asian bonytongue</name>
    <name type="synonym">Osteoglossum formosum</name>
    <dbReference type="NCBI Taxonomy" id="113540"/>
    <lineage>
        <taxon>Eukaryota</taxon>
        <taxon>Metazoa</taxon>
        <taxon>Chordata</taxon>
        <taxon>Craniata</taxon>
        <taxon>Vertebrata</taxon>
        <taxon>Euteleostomi</taxon>
        <taxon>Actinopterygii</taxon>
        <taxon>Neopterygii</taxon>
        <taxon>Teleostei</taxon>
        <taxon>Osteoglossocephala</taxon>
        <taxon>Osteoglossomorpha</taxon>
        <taxon>Osteoglossiformes</taxon>
        <taxon>Osteoglossidae</taxon>
        <taxon>Scleropages</taxon>
    </lineage>
</organism>
<keyword evidence="14" id="KW-0539">Nucleus</keyword>
<feature type="domain" description="Poly(A) polymerase central" evidence="18">
    <location>
        <begin position="220"/>
        <end position="364"/>
    </location>
</feature>
<feature type="region of interest" description="Disordered" evidence="16">
    <location>
        <begin position="658"/>
        <end position="717"/>
    </location>
</feature>
<dbReference type="Pfam" id="PF20750">
    <property type="entry name" value="PAP_NTPase"/>
    <property type="match status" value="1"/>
</dbReference>
<feature type="compositionally biased region" description="Polar residues" evidence="16">
    <location>
        <begin position="8"/>
        <end position="18"/>
    </location>
</feature>
<reference evidence="20" key="2">
    <citation type="submission" date="2025-08" db="UniProtKB">
        <authorList>
            <consortium name="Ensembl"/>
        </authorList>
    </citation>
    <scope>IDENTIFICATION</scope>
</reference>
<dbReference type="GO" id="GO:0005524">
    <property type="term" value="F:ATP binding"/>
    <property type="evidence" value="ECO:0007669"/>
    <property type="project" value="UniProtKB-KW"/>
</dbReference>
<keyword evidence="9" id="KW-0547">Nucleotide-binding</keyword>
<protein>
    <recommendedName>
        <fullName evidence="5">polynucleotide adenylyltransferase</fullName>
        <ecNumber evidence="5">2.7.7.19</ecNumber>
    </recommendedName>
</protein>
<dbReference type="FunFam" id="3.30.70.590:FF:000001">
    <property type="entry name" value="Putative poly(A) polymerase gamma"/>
    <property type="match status" value="1"/>
</dbReference>
<dbReference type="Proteomes" id="UP000694397">
    <property type="component" value="Chromosome 16"/>
</dbReference>
<evidence type="ECO:0000259" key="18">
    <source>
        <dbReference type="Pfam" id="PF04928"/>
    </source>
</evidence>
<evidence type="ECO:0000256" key="1">
    <source>
        <dbReference type="ARBA" id="ARBA00001936"/>
    </source>
</evidence>
<keyword evidence="21" id="KW-1185">Reference proteome</keyword>
<keyword evidence="12" id="KW-0694">RNA-binding</keyword>